<keyword evidence="1" id="KW-0732">Signal</keyword>
<sequence>MLQSAYRFFIAFILLAVSLNASAEVEIHSWMTDRGSKVMYVHSAELPMLDIEVTFDAGAIRDGDAWGLASFTADLIGTATKNQNEDQIADRFNRIGAQFGGGASRDNASFNLRTLTRDAVMQQAFKQYVDVLSQAQFEPEIIERERKRLLLGIKQKSMKPQSVLSDQLWETLYPQHPYGHPVSGTEKTVAQLTQAEIESFYRHYYNANNAVIAIVGNVDRQQAEAMANEISRSLPKGSKPAPLAKPIKVKQAQEIKTEFPSSQTYYALAQVGIERGNKDYIPLFVGNHLFGGSGFGSYLMEEVREKRGLVYSVYSYFAPMKQNGPFVIGLSTKNASAKEADEVVRQTLADFMQDFSDERLQAIKDNLVGGFPLRIDSNGKILGYISMIGFYGLPLDYLEWFPQQVEKVTKEDILSAWKRHVHPDRMLKLMVGQPQ</sequence>
<dbReference type="Gene3D" id="3.30.830.10">
    <property type="entry name" value="Metalloenzyme, LuxS/M16 peptidase-like"/>
    <property type="match status" value="2"/>
</dbReference>
<dbReference type="InterPro" id="IPR011765">
    <property type="entry name" value="Pept_M16_N"/>
</dbReference>
<evidence type="ECO:0000259" key="2">
    <source>
        <dbReference type="Pfam" id="PF00675"/>
    </source>
</evidence>
<gene>
    <name evidence="4" type="ORF">HQN79_01575</name>
</gene>
<dbReference type="InterPro" id="IPR050361">
    <property type="entry name" value="MPP/UQCRC_Complex"/>
</dbReference>
<accession>A0A7D4NKF4</accession>
<protein>
    <submittedName>
        <fullName evidence="4">Insulinase family protein</fullName>
    </submittedName>
</protein>
<feature type="signal peptide" evidence="1">
    <location>
        <begin position="1"/>
        <end position="23"/>
    </location>
</feature>
<dbReference type="KEGG" id="txa:HQN79_01575"/>
<dbReference type="AlphaFoldDB" id="A0A7D4NKF4"/>
<dbReference type="SUPFAM" id="SSF63411">
    <property type="entry name" value="LuxS/MPP-like metallohydrolase"/>
    <property type="match status" value="2"/>
</dbReference>
<dbReference type="PANTHER" id="PTHR11851:SF224">
    <property type="entry name" value="PROCESSING PROTEASE"/>
    <property type="match status" value="1"/>
</dbReference>
<dbReference type="Proteomes" id="UP000504724">
    <property type="component" value="Chromosome"/>
</dbReference>
<reference evidence="4 5" key="1">
    <citation type="submission" date="2020-05" db="EMBL/GenBank/DDBJ databases">
        <title>Thiomicrorhabdus sediminis sp.nov. and Thiomicrorhabdus xiamenensis sp.nov., novel sulfur-oxidizing bacteria isolated from coastal sediment.</title>
        <authorList>
            <person name="Liu X."/>
        </authorList>
    </citation>
    <scope>NUCLEOTIDE SEQUENCE [LARGE SCALE GENOMIC DNA]</scope>
    <source>
        <strain evidence="4 5">G2</strain>
    </source>
</reference>
<dbReference type="EMBL" id="CP054020">
    <property type="protein sequence ID" value="QKI88354.1"/>
    <property type="molecule type" value="Genomic_DNA"/>
</dbReference>
<keyword evidence="5" id="KW-1185">Reference proteome</keyword>
<feature type="domain" description="Peptidase M16 C-terminal" evidence="3">
    <location>
        <begin position="192"/>
        <end position="367"/>
    </location>
</feature>
<evidence type="ECO:0000259" key="3">
    <source>
        <dbReference type="Pfam" id="PF05193"/>
    </source>
</evidence>
<dbReference type="GO" id="GO:0046872">
    <property type="term" value="F:metal ion binding"/>
    <property type="evidence" value="ECO:0007669"/>
    <property type="project" value="InterPro"/>
</dbReference>
<name>A0A7D4NKF4_9GAMM</name>
<organism evidence="4 5">
    <name type="scientific">Thiomicrorhabdus xiamenensis</name>
    <dbReference type="NCBI Taxonomy" id="2739063"/>
    <lineage>
        <taxon>Bacteria</taxon>
        <taxon>Pseudomonadati</taxon>
        <taxon>Pseudomonadota</taxon>
        <taxon>Gammaproteobacteria</taxon>
        <taxon>Thiotrichales</taxon>
        <taxon>Piscirickettsiaceae</taxon>
        <taxon>Thiomicrorhabdus</taxon>
    </lineage>
</organism>
<dbReference type="InterPro" id="IPR011249">
    <property type="entry name" value="Metalloenz_LuxS/M16"/>
</dbReference>
<evidence type="ECO:0000313" key="5">
    <source>
        <dbReference type="Proteomes" id="UP000504724"/>
    </source>
</evidence>
<feature type="domain" description="Peptidase M16 N-terminal" evidence="2">
    <location>
        <begin position="38"/>
        <end position="185"/>
    </location>
</feature>
<dbReference type="PANTHER" id="PTHR11851">
    <property type="entry name" value="METALLOPROTEASE"/>
    <property type="match status" value="1"/>
</dbReference>
<evidence type="ECO:0000256" key="1">
    <source>
        <dbReference type="SAM" id="SignalP"/>
    </source>
</evidence>
<dbReference type="InterPro" id="IPR007863">
    <property type="entry name" value="Peptidase_M16_C"/>
</dbReference>
<dbReference type="Pfam" id="PF05193">
    <property type="entry name" value="Peptidase_M16_C"/>
    <property type="match status" value="1"/>
</dbReference>
<dbReference type="Pfam" id="PF00675">
    <property type="entry name" value="Peptidase_M16"/>
    <property type="match status" value="1"/>
</dbReference>
<feature type="chain" id="PRO_5029022370" evidence="1">
    <location>
        <begin position="24"/>
        <end position="435"/>
    </location>
</feature>
<proteinExistence type="predicted"/>
<dbReference type="RefSeq" id="WP_173283950.1">
    <property type="nucleotide sequence ID" value="NZ_CP054020.1"/>
</dbReference>
<evidence type="ECO:0000313" key="4">
    <source>
        <dbReference type="EMBL" id="QKI88354.1"/>
    </source>
</evidence>